<evidence type="ECO:0000313" key="2">
    <source>
        <dbReference type="Proteomes" id="UP000578112"/>
    </source>
</evidence>
<evidence type="ECO:0000313" key="1">
    <source>
        <dbReference type="EMBL" id="MBB4765726.1"/>
    </source>
</evidence>
<reference evidence="1 2" key="1">
    <citation type="submission" date="2020-08" db="EMBL/GenBank/DDBJ databases">
        <title>Sequencing the genomes of 1000 actinobacteria strains.</title>
        <authorList>
            <person name="Klenk H.-P."/>
        </authorList>
    </citation>
    <scope>NUCLEOTIDE SEQUENCE [LARGE SCALE GENOMIC DNA]</scope>
    <source>
        <strain evidence="1 2">DSM 43149</strain>
    </source>
</reference>
<organism evidence="1 2">
    <name type="scientific">Actinoplanes digitatis</name>
    <dbReference type="NCBI Taxonomy" id="1868"/>
    <lineage>
        <taxon>Bacteria</taxon>
        <taxon>Bacillati</taxon>
        <taxon>Actinomycetota</taxon>
        <taxon>Actinomycetes</taxon>
        <taxon>Micromonosporales</taxon>
        <taxon>Micromonosporaceae</taxon>
        <taxon>Actinoplanes</taxon>
    </lineage>
</organism>
<gene>
    <name evidence="1" type="ORF">BJ971_006282</name>
</gene>
<proteinExistence type="predicted"/>
<comment type="caution">
    <text evidence="1">The sequence shown here is derived from an EMBL/GenBank/DDBJ whole genome shotgun (WGS) entry which is preliminary data.</text>
</comment>
<dbReference type="RefSeq" id="WP_184996742.1">
    <property type="nucleotide sequence ID" value="NZ_BOMK01000098.1"/>
</dbReference>
<sequence length="103" mass="11427">MARTVIHQPKVAWDGARAFVGAAGGSEYGALATEMLGKLGTDWYGELANTRQRMLTATVQSDSDEHAVEDVEVARWRVRLEDLMRRRPDLISAVQELTEGIAR</sequence>
<protein>
    <submittedName>
        <fullName evidence="1">Uncharacterized protein</fullName>
    </submittedName>
</protein>
<dbReference type="EMBL" id="JACHNH010000001">
    <property type="protein sequence ID" value="MBB4765726.1"/>
    <property type="molecule type" value="Genomic_DNA"/>
</dbReference>
<accession>A0A7W7MSW6</accession>
<keyword evidence="2" id="KW-1185">Reference proteome</keyword>
<name>A0A7W7MSW6_9ACTN</name>
<dbReference type="AlphaFoldDB" id="A0A7W7MSW6"/>
<dbReference type="Proteomes" id="UP000578112">
    <property type="component" value="Unassembled WGS sequence"/>
</dbReference>